<feature type="compositionally biased region" description="Pro residues" evidence="1">
    <location>
        <begin position="25"/>
        <end position="35"/>
    </location>
</feature>
<feature type="signal peptide" evidence="2">
    <location>
        <begin position="1"/>
        <end position="22"/>
    </location>
</feature>
<dbReference type="InterPro" id="IPR011055">
    <property type="entry name" value="Dup_hybrid_motif"/>
</dbReference>
<feature type="compositionally biased region" description="Basic residues" evidence="1">
    <location>
        <begin position="184"/>
        <end position="199"/>
    </location>
</feature>
<keyword evidence="5" id="KW-1185">Reference proteome</keyword>
<accession>I2N744</accession>
<dbReference type="InterPro" id="IPR016047">
    <property type="entry name" value="M23ase_b-sheet_dom"/>
</dbReference>
<feature type="region of interest" description="Disordered" evidence="1">
    <location>
        <begin position="175"/>
        <end position="199"/>
    </location>
</feature>
<evidence type="ECO:0000256" key="2">
    <source>
        <dbReference type="SAM" id="SignalP"/>
    </source>
</evidence>
<reference evidence="4 5" key="1">
    <citation type="journal article" date="2012" name="J. Bacteriol.">
        <title>Draft genome of Streptomyces tsukubaensis NRRL 18488, the producer of the clinically important immunosuppressant tacrolimus (FK506).</title>
        <authorList>
            <person name="Barreiro C."/>
            <person name="Prieto C."/>
            <person name="Sola-Landa A."/>
            <person name="Solera E."/>
            <person name="Martinez-Castro M."/>
            <person name="Perez-Redondo R."/>
            <person name="Garcia-Estrada C."/>
            <person name="Aparicio J.F."/>
            <person name="Fernandez-Martinez L.T."/>
            <person name="Santos-Aberturas J."/>
            <person name="Salehi-Najafabadi Z."/>
            <person name="Rodriguez-Garcia A."/>
            <person name="Tauch A."/>
            <person name="Martin J.F."/>
        </authorList>
    </citation>
    <scope>NUCLEOTIDE SEQUENCE [LARGE SCALE GENOMIC DNA]</scope>
    <source>
        <strain evidence="5">DSM 42081 / NBRC 108919 / NRRL 18488 / 9993</strain>
    </source>
</reference>
<feature type="chain" id="PRO_5039155007" evidence="2">
    <location>
        <begin position="23"/>
        <end position="199"/>
    </location>
</feature>
<evidence type="ECO:0000313" key="5">
    <source>
        <dbReference type="Proteomes" id="UP000005940"/>
    </source>
</evidence>
<evidence type="ECO:0000259" key="3">
    <source>
        <dbReference type="Pfam" id="PF01551"/>
    </source>
</evidence>
<dbReference type="RefSeq" id="WP_006346290.1">
    <property type="nucleotide sequence ID" value="NZ_CP029159.1"/>
</dbReference>
<dbReference type="Proteomes" id="UP000005940">
    <property type="component" value="Chromosome"/>
</dbReference>
<sequence>MTCTALTTLALLPVLLSPSVTAGPAGPPHPPPEPPRTTRHSVTMSDGRVWPVPHPRIIRGWTPPTSPYGPGHRGVDLAAPPGTEVRATGTGRISFSGRIAGRGVLVLTLDGTGDPPLRITHEPVDALHPAGTRVTAGRPVARVSATPRHCRTSCLHWGLLRARDYLDPLSLLHRPPSRLLPHTPPHHPRTGHPGHRTHR</sequence>
<evidence type="ECO:0000256" key="1">
    <source>
        <dbReference type="SAM" id="MobiDB-lite"/>
    </source>
</evidence>
<dbReference type="SUPFAM" id="SSF51261">
    <property type="entry name" value="Duplicated hybrid motif"/>
    <property type="match status" value="1"/>
</dbReference>
<dbReference type="AlphaFoldDB" id="I2N744"/>
<feature type="region of interest" description="Disordered" evidence="1">
    <location>
        <begin position="21"/>
        <end position="48"/>
    </location>
</feature>
<organism evidence="4 5">
    <name type="scientific">Streptomyces tsukubensis (strain DSM 42081 / NBRC 108919 / NRRL 18488 / 9993)</name>
    <dbReference type="NCBI Taxonomy" id="1114943"/>
    <lineage>
        <taxon>Bacteria</taxon>
        <taxon>Bacillati</taxon>
        <taxon>Actinomycetota</taxon>
        <taxon>Actinomycetes</taxon>
        <taxon>Kitasatosporales</taxon>
        <taxon>Streptomycetaceae</taxon>
        <taxon>Streptomyces</taxon>
    </lineage>
</organism>
<name>I2N744_STRT9</name>
<dbReference type="CDD" id="cd12797">
    <property type="entry name" value="M23_peptidase"/>
    <property type="match status" value="1"/>
</dbReference>
<dbReference type="Gene3D" id="2.70.70.10">
    <property type="entry name" value="Glucose Permease (Domain IIA)"/>
    <property type="match status" value="1"/>
</dbReference>
<feature type="domain" description="M23ase beta-sheet core" evidence="3">
    <location>
        <begin position="71"/>
        <end position="168"/>
    </location>
</feature>
<dbReference type="Pfam" id="PF01551">
    <property type="entry name" value="Peptidase_M23"/>
    <property type="match status" value="1"/>
</dbReference>
<evidence type="ECO:0000313" key="4">
    <source>
        <dbReference type="EMBL" id="QKM67227.1"/>
    </source>
</evidence>
<dbReference type="EMBL" id="CP029159">
    <property type="protein sequence ID" value="QKM67227.1"/>
    <property type="molecule type" value="Genomic_DNA"/>
</dbReference>
<proteinExistence type="predicted"/>
<gene>
    <name evidence="4" type="ORF">STSU_008630</name>
</gene>
<keyword evidence="2" id="KW-0732">Signal</keyword>
<protein>
    <submittedName>
        <fullName evidence="4">M23 family peptidase</fullName>
    </submittedName>
</protein>